<keyword evidence="2" id="KW-1185">Reference proteome</keyword>
<dbReference type="AlphaFoldDB" id="A0A1H6EUS4"/>
<dbReference type="RefSeq" id="WP_160150643.1">
    <property type="nucleotide sequence ID" value="NZ_FNVT01000021.1"/>
</dbReference>
<proteinExistence type="predicted"/>
<evidence type="ECO:0000313" key="1">
    <source>
        <dbReference type="EMBL" id="SEH01562.1"/>
    </source>
</evidence>
<dbReference type="Proteomes" id="UP000236732">
    <property type="component" value="Unassembled WGS sequence"/>
</dbReference>
<gene>
    <name evidence="1" type="ORF">SAMN05444920_12110</name>
</gene>
<sequence length="256" mass="28074">MPITDETITSLRAAATAGAPNAARELGRLLSMLRTDSLEDARNSDFLATWPEEPWLRTALHARPDDHLAALLLAGRLVQQIAFWQIDTDHAAEHGENDQTLARRRAEAQALYTRVLQADPTNPTALAGTAALNTRADTTTAPERFSYYELNLETGSGSFTHSERVITTDPDEVRWACSWLMAPVVAEVEEPPYGVDLHLFTYMNGSCDTTIDLGQHFTTDGTLNWTTAKIPPLTGELLPAGHPVDAGHYGYSCDWG</sequence>
<organism evidence="1 2">
    <name type="scientific">Nonomuraea solani</name>
    <dbReference type="NCBI Taxonomy" id="1144553"/>
    <lineage>
        <taxon>Bacteria</taxon>
        <taxon>Bacillati</taxon>
        <taxon>Actinomycetota</taxon>
        <taxon>Actinomycetes</taxon>
        <taxon>Streptosporangiales</taxon>
        <taxon>Streptosporangiaceae</taxon>
        <taxon>Nonomuraea</taxon>
    </lineage>
</organism>
<protein>
    <submittedName>
        <fullName evidence="1">Uncharacterized protein</fullName>
    </submittedName>
</protein>
<evidence type="ECO:0000313" key="2">
    <source>
        <dbReference type="Proteomes" id="UP000236732"/>
    </source>
</evidence>
<dbReference type="EMBL" id="FNVT01000021">
    <property type="protein sequence ID" value="SEH01562.1"/>
    <property type="molecule type" value="Genomic_DNA"/>
</dbReference>
<reference evidence="1 2" key="1">
    <citation type="submission" date="2016-10" db="EMBL/GenBank/DDBJ databases">
        <authorList>
            <person name="de Groot N.N."/>
        </authorList>
    </citation>
    <scope>NUCLEOTIDE SEQUENCE [LARGE SCALE GENOMIC DNA]</scope>
    <source>
        <strain evidence="1 2">CGMCC 4.7037</strain>
    </source>
</reference>
<accession>A0A1H6EUS4</accession>
<name>A0A1H6EUS4_9ACTN</name>
<dbReference type="OrthoDB" id="3695271at2"/>